<proteinExistence type="predicted"/>
<evidence type="ECO:0000313" key="3">
    <source>
        <dbReference type="Proteomes" id="UP001497623"/>
    </source>
</evidence>
<feature type="non-terminal residue" evidence="2">
    <location>
        <position position="1"/>
    </location>
</feature>
<gene>
    <name evidence="2" type="ORF">MNOR_LOCUS32014</name>
</gene>
<feature type="non-terminal residue" evidence="2">
    <location>
        <position position="226"/>
    </location>
</feature>
<name>A0AAV2S6H0_MEGNR</name>
<reference evidence="2 3" key="1">
    <citation type="submission" date="2024-05" db="EMBL/GenBank/DDBJ databases">
        <authorList>
            <person name="Wallberg A."/>
        </authorList>
    </citation>
    <scope>NUCLEOTIDE SEQUENCE [LARGE SCALE GENOMIC DNA]</scope>
</reference>
<sequence>NSLSREDSVCEPGDLGYLKSEIKDNIPTDIICLTPKVYSIMSTERGTNNEERKFAVKGADRRKAGDVYRHNIFEKILEDRQYLPPKTISNHIRRGQNYGVNTVREQKTCLSILDNKRYWLSDYKSYAYGHPEIYKYGYTNNDIKISGACNIKQDTQMDIEEDNANYSDGEDFFENHDETFENVRVNLDNLENDGDCSDNENLDLEEEDVLEKSLLENGATYNFEYE</sequence>
<dbReference type="EMBL" id="CAXKWB010042505">
    <property type="protein sequence ID" value="CAL4157981.1"/>
    <property type="molecule type" value="Genomic_DNA"/>
</dbReference>
<dbReference type="AlphaFoldDB" id="A0AAV2S6H0"/>
<comment type="caution">
    <text evidence="2">The sequence shown here is derived from an EMBL/GenBank/DDBJ whole genome shotgun (WGS) entry which is preliminary data.</text>
</comment>
<keyword evidence="1" id="KW-0175">Coiled coil</keyword>
<organism evidence="2 3">
    <name type="scientific">Meganyctiphanes norvegica</name>
    <name type="common">Northern krill</name>
    <name type="synonym">Thysanopoda norvegica</name>
    <dbReference type="NCBI Taxonomy" id="48144"/>
    <lineage>
        <taxon>Eukaryota</taxon>
        <taxon>Metazoa</taxon>
        <taxon>Ecdysozoa</taxon>
        <taxon>Arthropoda</taxon>
        <taxon>Crustacea</taxon>
        <taxon>Multicrustacea</taxon>
        <taxon>Malacostraca</taxon>
        <taxon>Eumalacostraca</taxon>
        <taxon>Eucarida</taxon>
        <taxon>Euphausiacea</taxon>
        <taxon>Euphausiidae</taxon>
        <taxon>Meganyctiphanes</taxon>
    </lineage>
</organism>
<evidence type="ECO:0000256" key="1">
    <source>
        <dbReference type="SAM" id="Coils"/>
    </source>
</evidence>
<feature type="coiled-coil region" evidence="1">
    <location>
        <begin position="173"/>
        <end position="207"/>
    </location>
</feature>
<evidence type="ECO:0000313" key="2">
    <source>
        <dbReference type="EMBL" id="CAL4157981.1"/>
    </source>
</evidence>
<keyword evidence="3" id="KW-1185">Reference proteome</keyword>
<accession>A0AAV2S6H0</accession>
<protein>
    <submittedName>
        <fullName evidence="2">Uncharacterized protein</fullName>
    </submittedName>
</protein>
<dbReference type="Proteomes" id="UP001497623">
    <property type="component" value="Unassembled WGS sequence"/>
</dbReference>